<protein>
    <recommendedName>
        <fullName evidence="3">PilZ domain-containing protein</fullName>
    </recommendedName>
</protein>
<organism evidence="1 2">
    <name type="scientific">Microvirga arabica</name>
    <dbReference type="NCBI Taxonomy" id="1128671"/>
    <lineage>
        <taxon>Bacteria</taxon>
        <taxon>Pseudomonadati</taxon>
        <taxon>Pseudomonadota</taxon>
        <taxon>Alphaproteobacteria</taxon>
        <taxon>Hyphomicrobiales</taxon>
        <taxon>Methylobacteriaceae</taxon>
        <taxon>Microvirga</taxon>
    </lineage>
</organism>
<sequence>MLFVWIAYLQVFVSSYRRQKRSNILINRGAGSGLEARCLISNMSAEAIYIESIIATVETNEGRWSYPVTELLEGRSDLDLKTRQGPLQAGRFVDIGLFHSLIEPVLQRSTGSRGGIASDDLKNLLFFEIKLIAVHGSEDLLAGAMRRFDLIRQQDQLLVSGHAVGTRQIRSRHDRKRLHDDVKADL</sequence>
<evidence type="ECO:0000313" key="1">
    <source>
        <dbReference type="EMBL" id="MFC1456043.1"/>
    </source>
</evidence>
<reference evidence="1 2" key="1">
    <citation type="submission" date="2024-09" db="EMBL/GenBank/DDBJ databases">
        <title>Nodulacao em especies de Leguminosae Basais da Amazonia e Caracterizacao dos Rizobios e Bacterias Associadas aos Nodulos.</title>
        <authorList>
            <person name="Jambeiro I.C.A."/>
            <person name="Lopes I.S."/>
            <person name="Aguiar E.R.G.R."/>
            <person name="Santos A.F.J."/>
            <person name="Dos Santos J.M.F."/>
            <person name="Gross E."/>
        </authorList>
    </citation>
    <scope>NUCLEOTIDE SEQUENCE [LARGE SCALE GENOMIC DNA]</scope>
    <source>
        <strain evidence="1 2">BRUESC1165</strain>
    </source>
</reference>
<dbReference type="Proteomes" id="UP001593940">
    <property type="component" value="Unassembled WGS sequence"/>
</dbReference>
<dbReference type="RefSeq" id="WP_377028976.1">
    <property type="nucleotide sequence ID" value="NZ_JBHOMY010000011.1"/>
</dbReference>
<proteinExistence type="predicted"/>
<accession>A0ABV6Y438</accession>
<comment type="caution">
    <text evidence="1">The sequence shown here is derived from an EMBL/GenBank/DDBJ whole genome shotgun (WGS) entry which is preliminary data.</text>
</comment>
<keyword evidence="2" id="KW-1185">Reference proteome</keyword>
<name>A0ABV6Y438_9HYPH</name>
<dbReference type="EMBL" id="JBHOMY010000011">
    <property type="protein sequence ID" value="MFC1456043.1"/>
    <property type="molecule type" value="Genomic_DNA"/>
</dbReference>
<evidence type="ECO:0000313" key="2">
    <source>
        <dbReference type="Proteomes" id="UP001593940"/>
    </source>
</evidence>
<gene>
    <name evidence="1" type="ORF">ACETIH_04745</name>
</gene>
<evidence type="ECO:0008006" key="3">
    <source>
        <dbReference type="Google" id="ProtNLM"/>
    </source>
</evidence>